<proteinExistence type="predicted"/>
<dbReference type="Proteomes" id="UP000531561">
    <property type="component" value="Unassembled WGS sequence"/>
</dbReference>
<evidence type="ECO:0000313" key="3">
    <source>
        <dbReference type="Proteomes" id="UP000531561"/>
    </source>
</evidence>
<name>A0A8H6ED98_9HELO</name>
<dbReference type="AlphaFoldDB" id="A0A8H6ED98"/>
<evidence type="ECO:0008006" key="4">
    <source>
        <dbReference type="Google" id="ProtNLM"/>
    </source>
</evidence>
<keyword evidence="3" id="KW-1185">Reference proteome</keyword>
<evidence type="ECO:0000313" key="2">
    <source>
        <dbReference type="EMBL" id="KAF5867600.1"/>
    </source>
</evidence>
<comment type="caution">
    <text evidence="2">The sequence shown here is derived from an EMBL/GenBank/DDBJ whole genome shotgun (WGS) entry which is preliminary data.</text>
</comment>
<dbReference type="RefSeq" id="XP_037186549.1">
    <property type="nucleotide sequence ID" value="XM_037340906.1"/>
</dbReference>
<protein>
    <recommendedName>
        <fullName evidence="4">Myb-like domain-containing protein</fullName>
    </recommendedName>
</protein>
<organism evidence="2 3">
    <name type="scientific">Botrytis fragariae</name>
    <dbReference type="NCBI Taxonomy" id="1964551"/>
    <lineage>
        <taxon>Eukaryota</taxon>
        <taxon>Fungi</taxon>
        <taxon>Dikarya</taxon>
        <taxon>Ascomycota</taxon>
        <taxon>Pezizomycotina</taxon>
        <taxon>Leotiomycetes</taxon>
        <taxon>Helotiales</taxon>
        <taxon>Sclerotiniaceae</taxon>
        <taxon>Botrytis</taxon>
    </lineage>
</organism>
<reference evidence="2 3" key="1">
    <citation type="journal article" date="2020" name="Phytopathology">
        <title>A high-quality genome resource of Botrytis fragariae, a new and rapidly spreading fungal pathogen causing strawberry gray mold in the U.S.A.</title>
        <authorList>
            <person name="Wu Y."/>
            <person name="Saski C.A."/>
            <person name="Schnabel G."/>
            <person name="Xiao S."/>
            <person name="Hu M."/>
        </authorList>
    </citation>
    <scope>NUCLEOTIDE SEQUENCE [LARGE SCALE GENOMIC DNA]</scope>
    <source>
        <strain evidence="2 3">BVB16</strain>
    </source>
</reference>
<evidence type="ECO:0000256" key="1">
    <source>
        <dbReference type="SAM" id="MobiDB-lite"/>
    </source>
</evidence>
<dbReference type="EMBL" id="JABFCT010000028">
    <property type="protein sequence ID" value="KAF5867600.1"/>
    <property type="molecule type" value="Genomic_DNA"/>
</dbReference>
<feature type="region of interest" description="Disordered" evidence="1">
    <location>
        <begin position="1"/>
        <end position="28"/>
    </location>
</feature>
<gene>
    <name evidence="2" type="ORF">Bfra_010575</name>
</gene>
<feature type="compositionally biased region" description="Polar residues" evidence="1">
    <location>
        <begin position="9"/>
        <end position="20"/>
    </location>
</feature>
<dbReference type="GeneID" id="59264598"/>
<accession>A0A8H6ED98</accession>
<sequence length="144" mass="16304">MSELEGKSAHSSKQTPSRPSWSAKDTETIKSLVADHPKADWEALQKIIKNGDGKNIADRETFTGEQWMALCAERASKDPSRRTYDAICTRHFPKLVKKPLEVKYGELTAEDKRKWVEKYKSQSTTGGYALDLKDSKTSEYVYAT</sequence>